<dbReference type="Proteomes" id="UP001151518">
    <property type="component" value="Unassembled WGS sequence"/>
</dbReference>
<dbReference type="OrthoDB" id="10250320at2759"/>
<dbReference type="GO" id="GO:0019901">
    <property type="term" value="F:protein kinase binding"/>
    <property type="evidence" value="ECO:0007669"/>
    <property type="project" value="InterPro"/>
</dbReference>
<feature type="region of interest" description="Disordered" evidence="1">
    <location>
        <begin position="309"/>
        <end position="328"/>
    </location>
</feature>
<dbReference type="PANTHER" id="PTHR15615:SF10">
    <property type="entry name" value="PHO85 CYCLIN-2-RELATED"/>
    <property type="match status" value="1"/>
</dbReference>
<dbReference type="GO" id="GO:0016538">
    <property type="term" value="F:cyclin-dependent protein serine/threonine kinase regulator activity"/>
    <property type="evidence" value="ECO:0007669"/>
    <property type="project" value="TreeGrafter"/>
</dbReference>
<name>A0A9W8KZU3_9FUNG</name>
<proteinExistence type="predicted"/>
<feature type="region of interest" description="Disordered" evidence="1">
    <location>
        <begin position="380"/>
        <end position="425"/>
    </location>
</feature>
<protein>
    <submittedName>
        <fullName evidence="3">PHO85 cyclin-1</fullName>
    </submittedName>
</protein>
<dbReference type="SUPFAM" id="SSF47954">
    <property type="entry name" value="Cyclin-like"/>
    <property type="match status" value="1"/>
</dbReference>
<evidence type="ECO:0000256" key="1">
    <source>
        <dbReference type="SAM" id="MobiDB-lite"/>
    </source>
</evidence>
<dbReference type="InterPro" id="IPR036915">
    <property type="entry name" value="Cyclin-like_sf"/>
</dbReference>
<dbReference type="CDD" id="cd20557">
    <property type="entry name" value="CYCLIN_ScPCL1-like"/>
    <property type="match status" value="1"/>
</dbReference>
<dbReference type="InterPro" id="IPR006671">
    <property type="entry name" value="Cyclin_N"/>
</dbReference>
<feature type="compositionally biased region" description="Polar residues" evidence="1">
    <location>
        <begin position="783"/>
        <end position="793"/>
    </location>
</feature>
<evidence type="ECO:0000259" key="2">
    <source>
        <dbReference type="Pfam" id="PF00134"/>
    </source>
</evidence>
<feature type="domain" description="Cyclin N-terminal" evidence="2">
    <location>
        <begin position="108"/>
        <end position="202"/>
    </location>
</feature>
<accession>A0A9W8KZU3</accession>
<feature type="compositionally biased region" description="Low complexity" evidence="1">
    <location>
        <begin position="246"/>
        <end position="258"/>
    </location>
</feature>
<evidence type="ECO:0000313" key="4">
    <source>
        <dbReference type="Proteomes" id="UP001151518"/>
    </source>
</evidence>
<feature type="compositionally biased region" description="Polar residues" evidence="1">
    <location>
        <begin position="394"/>
        <end position="414"/>
    </location>
</feature>
<feature type="compositionally biased region" description="Polar residues" evidence="1">
    <location>
        <begin position="310"/>
        <end position="328"/>
    </location>
</feature>
<dbReference type="InterPro" id="IPR013922">
    <property type="entry name" value="Cyclin_PHO80-like"/>
</dbReference>
<feature type="region of interest" description="Disordered" evidence="1">
    <location>
        <begin position="61"/>
        <end position="100"/>
    </location>
</feature>
<dbReference type="PANTHER" id="PTHR15615">
    <property type="match status" value="1"/>
</dbReference>
<organism evidence="3 4">
    <name type="scientific">Coemansia spiralis</name>
    <dbReference type="NCBI Taxonomy" id="417178"/>
    <lineage>
        <taxon>Eukaryota</taxon>
        <taxon>Fungi</taxon>
        <taxon>Fungi incertae sedis</taxon>
        <taxon>Zoopagomycota</taxon>
        <taxon>Kickxellomycotina</taxon>
        <taxon>Kickxellomycetes</taxon>
        <taxon>Kickxellales</taxon>
        <taxon>Kickxellaceae</taxon>
        <taxon>Coemansia</taxon>
    </lineage>
</organism>
<reference evidence="3" key="1">
    <citation type="submission" date="2022-07" db="EMBL/GenBank/DDBJ databases">
        <title>Phylogenomic reconstructions and comparative analyses of Kickxellomycotina fungi.</title>
        <authorList>
            <person name="Reynolds N.K."/>
            <person name="Stajich J.E."/>
            <person name="Barry K."/>
            <person name="Grigoriev I.V."/>
            <person name="Crous P."/>
            <person name="Smith M.E."/>
        </authorList>
    </citation>
    <scope>NUCLEOTIDE SEQUENCE</scope>
    <source>
        <strain evidence="3">NRRL 3115</strain>
    </source>
</reference>
<dbReference type="GO" id="GO:0005634">
    <property type="term" value="C:nucleus"/>
    <property type="evidence" value="ECO:0007669"/>
    <property type="project" value="TreeGrafter"/>
</dbReference>
<feature type="compositionally biased region" description="Low complexity" evidence="1">
    <location>
        <begin position="672"/>
        <end position="687"/>
    </location>
</feature>
<feature type="region of interest" description="Disordered" evidence="1">
    <location>
        <begin position="441"/>
        <end position="461"/>
    </location>
</feature>
<dbReference type="Gene3D" id="1.10.472.10">
    <property type="entry name" value="Cyclin-like"/>
    <property type="match status" value="1"/>
</dbReference>
<feature type="compositionally biased region" description="Polar residues" evidence="1">
    <location>
        <begin position="236"/>
        <end position="245"/>
    </location>
</feature>
<dbReference type="Pfam" id="PF00134">
    <property type="entry name" value="Cyclin_N"/>
    <property type="match status" value="1"/>
</dbReference>
<gene>
    <name evidence="3" type="primary">PCL1_1</name>
    <name evidence="3" type="ORF">GGI25_001605</name>
</gene>
<sequence>MCAQIDQSGSHEQRQRPLHLNMTTPLNSRTLEAIQCEITKDMITTIAMHAKNVIPCTPAPALTSSDRPSGVDLSAPHRTARSNSAERLPSPPTTPGAGALSTVPPLDMFITNLVLRSRVQAGTLICTLVYLQRLRRRLPKEARGMECTCHRIFLATLIVAGKYLNDASPKNKYWARYSTVFTVAEVNLMEKQLLFLLDFDLRIDNEDLNEAASSFYANNSKHSVPLTPTTPPFGASHSQAIGNTESAATAAASSSTPSRCKADSGNMPDSMHAIPSEIYPQYQQPQKSNYYHGNPETAKIYPSTLGLGNKSEQSLRSRQHTASCNNSSSMAAINDRENNAKGYHTSTLAQNIEHSCSSTTYDYGHPLSLSRRQFSFDPKNVPFATEHKPYSGPAHSSASELIHNQQPAQQSNPHAQPGLTHRSSAGPLYQISADEQLHLRPSPKKRAVSRGHHGNVPHPSPVYHQCPSSGMASLAATAAPSASTSGSAYFLQPLEQAQSNYARSRYQQQRYDPNASRCNSASNIVPRMAISIPSLRKVTRSSSPELVTTSSSALPNQNAQKGRYTLRHQSTVPDISKLGEVLSGPSAIPFSVLKAAQYLREQSVPNNNFRQHQHRPVSLALETPELPMIPLPARLASSGSDVVDASPVNTLVYEQSPATAAAQCTSDGYHQRSVSRVPSSSHMSTTSKDINERTLTTAPVSALSTLSFGQQSCTKPYAHKCSSNMCTCSANSTMLCNHGYTHLQQRTADSQYSHDTISGGTTKEKASGSDIHVRNFAEGNGGHSDSTTSNSGGWQLKTKFLHPLSNWFRSSRNQQQQQQEFSHSQQTSSTCASQLLNTNTTGYCKSHIPADTGSKGTAKVGFGSSLTGKRLRDRGMVSSCSMSPIFLEPPMTSSIAAPNNE</sequence>
<feature type="region of interest" description="Disordered" evidence="1">
    <location>
        <begin position="1"/>
        <end position="24"/>
    </location>
</feature>
<dbReference type="EMBL" id="JANBTW010000013">
    <property type="protein sequence ID" value="KAJ2679249.1"/>
    <property type="molecule type" value="Genomic_DNA"/>
</dbReference>
<dbReference type="AlphaFoldDB" id="A0A9W8KZU3"/>
<evidence type="ECO:0000313" key="3">
    <source>
        <dbReference type="EMBL" id="KAJ2679249.1"/>
    </source>
</evidence>
<comment type="caution">
    <text evidence="3">The sequence shown here is derived from an EMBL/GenBank/DDBJ whole genome shotgun (WGS) entry which is preliminary data.</text>
</comment>
<feature type="region of interest" description="Disordered" evidence="1">
    <location>
        <begin position="774"/>
        <end position="793"/>
    </location>
</feature>
<feature type="region of interest" description="Disordered" evidence="1">
    <location>
        <begin position="219"/>
        <end position="269"/>
    </location>
</feature>
<dbReference type="GO" id="GO:0000307">
    <property type="term" value="C:cyclin-dependent protein kinase holoenzyme complex"/>
    <property type="evidence" value="ECO:0007669"/>
    <property type="project" value="TreeGrafter"/>
</dbReference>
<feature type="compositionally biased region" description="Basic residues" evidence="1">
    <location>
        <begin position="441"/>
        <end position="455"/>
    </location>
</feature>
<feature type="region of interest" description="Disordered" evidence="1">
    <location>
        <begin position="666"/>
        <end position="688"/>
    </location>
</feature>